<reference evidence="2" key="1">
    <citation type="submission" date="2021-01" db="EMBL/GenBank/DDBJ databases">
        <title>Whole genome shotgun sequence of Virgisporangium aliadipatigenens NBRC 105644.</title>
        <authorList>
            <person name="Komaki H."/>
            <person name="Tamura T."/>
        </authorList>
    </citation>
    <scope>NUCLEOTIDE SEQUENCE</scope>
    <source>
        <strain evidence="2">NBRC 105644</strain>
    </source>
</reference>
<evidence type="ECO:0000259" key="1">
    <source>
        <dbReference type="PROSITE" id="PS50801"/>
    </source>
</evidence>
<dbReference type="Proteomes" id="UP000619260">
    <property type="component" value="Unassembled WGS sequence"/>
</dbReference>
<dbReference type="PROSITE" id="PS50801">
    <property type="entry name" value="STAS"/>
    <property type="match status" value="1"/>
</dbReference>
<comment type="caution">
    <text evidence="2">The sequence shown here is derived from an EMBL/GenBank/DDBJ whole genome shotgun (WGS) entry which is preliminary data.</text>
</comment>
<gene>
    <name evidence="2" type="ORF">Val02_60030</name>
</gene>
<dbReference type="SUPFAM" id="SSF52091">
    <property type="entry name" value="SpoIIaa-like"/>
    <property type="match status" value="1"/>
</dbReference>
<evidence type="ECO:0000313" key="2">
    <source>
        <dbReference type="EMBL" id="GIJ49117.1"/>
    </source>
</evidence>
<protein>
    <recommendedName>
        <fullName evidence="1">STAS domain-containing protein</fullName>
    </recommendedName>
</protein>
<dbReference type="InterPro" id="IPR058548">
    <property type="entry name" value="MlaB-like_STAS"/>
</dbReference>
<dbReference type="EMBL" id="BOPF01000024">
    <property type="protein sequence ID" value="GIJ49117.1"/>
    <property type="molecule type" value="Genomic_DNA"/>
</dbReference>
<dbReference type="CDD" id="cd07043">
    <property type="entry name" value="STAS_anti-anti-sigma_factors"/>
    <property type="match status" value="1"/>
</dbReference>
<accession>A0A8J3YRE0</accession>
<dbReference type="Gene3D" id="3.30.750.24">
    <property type="entry name" value="STAS domain"/>
    <property type="match status" value="1"/>
</dbReference>
<sequence length="112" mass="11813">MSRAHDVPPLGVERADEPGGHRIRVTGELDVATNERLAEVLRDAIRTHERVIVDLAGVGFLDAGAVGTLVAAEADARGRGRVLVIDRAHGPVLRLLTLVGVLTRLQGLNSAG</sequence>
<dbReference type="InterPro" id="IPR036513">
    <property type="entry name" value="STAS_dom_sf"/>
</dbReference>
<dbReference type="InterPro" id="IPR002645">
    <property type="entry name" value="STAS_dom"/>
</dbReference>
<keyword evidence="3" id="KW-1185">Reference proteome</keyword>
<organism evidence="2 3">
    <name type="scientific">Virgisporangium aliadipatigenens</name>
    <dbReference type="NCBI Taxonomy" id="741659"/>
    <lineage>
        <taxon>Bacteria</taxon>
        <taxon>Bacillati</taxon>
        <taxon>Actinomycetota</taxon>
        <taxon>Actinomycetes</taxon>
        <taxon>Micromonosporales</taxon>
        <taxon>Micromonosporaceae</taxon>
        <taxon>Virgisporangium</taxon>
    </lineage>
</organism>
<name>A0A8J3YRE0_9ACTN</name>
<feature type="domain" description="STAS" evidence="1">
    <location>
        <begin position="10"/>
        <end position="112"/>
    </location>
</feature>
<proteinExistence type="predicted"/>
<dbReference type="RefSeq" id="WP_203902581.1">
    <property type="nucleotide sequence ID" value="NZ_BOPF01000024.1"/>
</dbReference>
<evidence type="ECO:0000313" key="3">
    <source>
        <dbReference type="Proteomes" id="UP000619260"/>
    </source>
</evidence>
<dbReference type="AlphaFoldDB" id="A0A8J3YRE0"/>
<dbReference type="Pfam" id="PF13466">
    <property type="entry name" value="STAS_2"/>
    <property type="match status" value="1"/>
</dbReference>